<dbReference type="PANTHER" id="PTHR43244">
    <property type="match status" value="1"/>
</dbReference>
<accession>A0ABY6CPT8</accession>
<dbReference type="NCBIfam" id="TIGR03557">
    <property type="entry name" value="F420_G6P_family"/>
    <property type="match status" value="1"/>
</dbReference>
<keyword evidence="4" id="KW-1185">Reference proteome</keyword>
<evidence type="ECO:0000256" key="1">
    <source>
        <dbReference type="ARBA" id="ARBA00023002"/>
    </source>
</evidence>
<dbReference type="InterPro" id="IPR023907">
    <property type="entry name" value="Non-F420_Flavin_OxRdtase"/>
</dbReference>
<dbReference type="SUPFAM" id="SSF51679">
    <property type="entry name" value="Bacterial luciferase-like"/>
    <property type="match status" value="1"/>
</dbReference>
<dbReference type="PANTHER" id="PTHR43244:SF1">
    <property type="entry name" value="5,10-METHYLENETETRAHYDROMETHANOPTERIN REDUCTASE"/>
    <property type="match status" value="1"/>
</dbReference>
<name>A0ABY6CPT8_9HYPH</name>
<reference evidence="3 4" key="1">
    <citation type="submission" date="2022-09" db="EMBL/GenBank/DDBJ databases">
        <title>Interaction between co-microsymbionts with complementary sets of symbiotic genes in legume-rhizobium systems.</title>
        <authorList>
            <person name="Safronova V."/>
            <person name="Sazanova A."/>
            <person name="Afonin A."/>
            <person name="Chirak E."/>
        </authorList>
    </citation>
    <scope>NUCLEOTIDE SEQUENCE [LARGE SCALE GENOMIC DNA]</scope>
    <source>
        <strain evidence="3 4">A18/4-1</strain>
    </source>
</reference>
<dbReference type="Proteomes" id="UP001061862">
    <property type="component" value="Chromosome"/>
</dbReference>
<dbReference type="NCBIfam" id="TIGR03885">
    <property type="entry name" value="flavin_revert"/>
    <property type="match status" value="1"/>
</dbReference>
<dbReference type="Pfam" id="PF00296">
    <property type="entry name" value="Bac_luciferase"/>
    <property type="match status" value="1"/>
</dbReference>
<proteinExistence type="predicted"/>
<gene>
    <name evidence="3" type="ORF">N8A98_12880</name>
</gene>
<evidence type="ECO:0000313" key="4">
    <source>
        <dbReference type="Proteomes" id="UP001061862"/>
    </source>
</evidence>
<dbReference type="InterPro" id="IPR036661">
    <property type="entry name" value="Luciferase-like_sf"/>
</dbReference>
<dbReference type="EMBL" id="CP104965">
    <property type="protein sequence ID" value="UXN72013.1"/>
    <property type="molecule type" value="Genomic_DNA"/>
</dbReference>
<dbReference type="GO" id="GO:0016491">
    <property type="term" value="F:oxidoreductase activity"/>
    <property type="evidence" value="ECO:0007669"/>
    <property type="project" value="UniProtKB-KW"/>
</dbReference>
<dbReference type="CDD" id="cd01097">
    <property type="entry name" value="Tetrahydromethanopterin_reductase"/>
    <property type="match status" value="1"/>
</dbReference>
<dbReference type="InterPro" id="IPR011251">
    <property type="entry name" value="Luciferase-like_dom"/>
</dbReference>
<evidence type="ECO:0000313" key="3">
    <source>
        <dbReference type="EMBL" id="UXN72013.1"/>
    </source>
</evidence>
<evidence type="ECO:0000259" key="2">
    <source>
        <dbReference type="Pfam" id="PF00296"/>
    </source>
</evidence>
<sequence length="321" mass="34476">MTALGYHASHEQFSPSALLDYVRQAEAAGFDCAKSSDHFHPWSERQGQSGFAWSWLGAAMQATSLPFGIISAPGYRYHPAILAQAAATIAELFPRRLWLALGSGEALNEAITGQAWPDKAERNAHLLECVAVMRALLAGETVTHRGRVDVVEARLYTRPAEPLPLYGAAVTPETAAFVAGWADGLLTMGGDIATVRTVLEAFRSNGGAGKPVHLQHALSWAPTEAEALANALDQWGPVAAGGDVSWKLSQPSEFDTVARLVTEDAIRRCVAVSADLGQHRQWLADLMALDVTAVQLHCVGRNQPEFIEAFGAHVLPDLRAI</sequence>
<dbReference type="InterPro" id="IPR050564">
    <property type="entry name" value="F420-G6PD/mer"/>
</dbReference>
<protein>
    <submittedName>
        <fullName evidence="3">TIGR03885 family FMN-dependent LLM class oxidoreductase</fullName>
        <ecNumber evidence="3">1.-.-.-</ecNumber>
    </submittedName>
</protein>
<dbReference type="Gene3D" id="3.20.20.30">
    <property type="entry name" value="Luciferase-like domain"/>
    <property type="match status" value="1"/>
</dbReference>
<feature type="domain" description="Luciferase-like" evidence="2">
    <location>
        <begin position="8"/>
        <end position="287"/>
    </location>
</feature>
<dbReference type="RefSeq" id="WP_262171814.1">
    <property type="nucleotide sequence ID" value="NZ_CP104965.1"/>
</dbReference>
<dbReference type="InterPro" id="IPR019945">
    <property type="entry name" value="F420_G6P_DH-rel"/>
</dbReference>
<dbReference type="EC" id="1.-.-.-" evidence="3"/>
<organism evidence="3 4">
    <name type="scientific">Devosia neptuniae</name>
    <dbReference type="NCBI Taxonomy" id="191302"/>
    <lineage>
        <taxon>Bacteria</taxon>
        <taxon>Pseudomonadati</taxon>
        <taxon>Pseudomonadota</taxon>
        <taxon>Alphaproteobacteria</taxon>
        <taxon>Hyphomicrobiales</taxon>
        <taxon>Devosiaceae</taxon>
        <taxon>Devosia</taxon>
    </lineage>
</organism>
<keyword evidence="1 3" id="KW-0560">Oxidoreductase</keyword>